<dbReference type="GO" id="GO:0004066">
    <property type="term" value="F:asparagine synthase (glutamine-hydrolyzing) activity"/>
    <property type="evidence" value="ECO:0007669"/>
    <property type="project" value="InterPro"/>
</dbReference>
<evidence type="ECO:0000256" key="2">
    <source>
        <dbReference type="ARBA" id="ARBA00022888"/>
    </source>
</evidence>
<evidence type="ECO:0000256" key="1">
    <source>
        <dbReference type="ARBA" id="ARBA00022605"/>
    </source>
</evidence>
<evidence type="ECO:0000256" key="4">
    <source>
        <dbReference type="SAM" id="MobiDB-lite"/>
    </source>
</evidence>
<feature type="domain" description="Glutamine amidotransferase type-2" evidence="5">
    <location>
        <begin position="2"/>
        <end position="433"/>
    </location>
</feature>
<protein>
    <recommendedName>
        <fullName evidence="5">Glutamine amidotransferase type-2 domain-containing protein</fullName>
    </recommendedName>
</protein>
<keyword evidence="3" id="KW-0315">Glutamine amidotransferase</keyword>
<dbReference type="Gene3D" id="3.40.50.620">
    <property type="entry name" value="HUPs"/>
    <property type="match status" value="1"/>
</dbReference>
<dbReference type="EMBL" id="NMUH01000146">
    <property type="protein sequence ID" value="MQL72891.1"/>
    <property type="molecule type" value="Genomic_DNA"/>
</dbReference>
<dbReference type="AlphaFoldDB" id="A0A843TPE3"/>
<dbReference type="GO" id="GO:0006529">
    <property type="term" value="P:asparagine biosynthetic process"/>
    <property type="evidence" value="ECO:0007669"/>
    <property type="project" value="UniProtKB-KW"/>
</dbReference>
<accession>A0A843TPE3</accession>
<evidence type="ECO:0000313" key="6">
    <source>
        <dbReference type="EMBL" id="MQL72891.1"/>
    </source>
</evidence>
<dbReference type="Pfam" id="PF13537">
    <property type="entry name" value="GATase_7"/>
    <property type="match status" value="1"/>
</dbReference>
<evidence type="ECO:0000259" key="5">
    <source>
        <dbReference type="PROSITE" id="PS51278"/>
    </source>
</evidence>
<organism evidence="6 7">
    <name type="scientific">Colocasia esculenta</name>
    <name type="common">Wild taro</name>
    <name type="synonym">Arum esculentum</name>
    <dbReference type="NCBI Taxonomy" id="4460"/>
    <lineage>
        <taxon>Eukaryota</taxon>
        <taxon>Viridiplantae</taxon>
        <taxon>Streptophyta</taxon>
        <taxon>Embryophyta</taxon>
        <taxon>Tracheophyta</taxon>
        <taxon>Spermatophyta</taxon>
        <taxon>Magnoliopsida</taxon>
        <taxon>Liliopsida</taxon>
        <taxon>Araceae</taxon>
        <taxon>Aroideae</taxon>
        <taxon>Colocasieae</taxon>
        <taxon>Colocasia</taxon>
    </lineage>
</organism>
<reference evidence="6" key="1">
    <citation type="submission" date="2017-07" db="EMBL/GenBank/DDBJ databases">
        <title>Taro Niue Genome Assembly and Annotation.</title>
        <authorList>
            <person name="Atibalentja N."/>
            <person name="Keating K."/>
            <person name="Fields C.J."/>
        </authorList>
    </citation>
    <scope>NUCLEOTIDE SEQUENCE</scope>
    <source>
        <strain evidence="6">Niue_2</strain>
        <tissue evidence="6">Leaf</tissue>
    </source>
</reference>
<gene>
    <name evidence="6" type="ORF">Taro_005267</name>
</gene>
<dbReference type="Pfam" id="PF00733">
    <property type="entry name" value="Asn_synthase"/>
    <property type="match status" value="1"/>
</dbReference>
<evidence type="ECO:0000256" key="3">
    <source>
        <dbReference type="ARBA" id="ARBA00022962"/>
    </source>
</evidence>
<dbReference type="CDD" id="cd01991">
    <property type="entry name" value="Asn_synthase_B_C"/>
    <property type="match status" value="1"/>
</dbReference>
<sequence length="724" mass="80203">MCGIALVLSEAAVPASLHGGGSPASEAEGLRQSPVDRPILLVDDLKAALIRRGPDSIGNKKVFLQLNWECAVEEEGTSISCNKSRMVSANSIQQSSWPCKAQIRGSMFKPTATQFDAANEAEKRGGFCYAEKERRLMTSVPGFSYAQGVSDRGTMSNVELHFLGATLQLRGISPVAQPLTDDSGNILVYNGEIFGGIDVDRDENDGETLLHALEKCACFSSGDGNLYCKEEVYVPHILSSIKGPWALIYWQAKTNTIWFGRDAFGRRSLLVHWPTDDDPQFVLSSVSPLPSDRDISAAASTDNCFKSDQVLDDVDMVCTSSYWDELSCGIYSMCLETKKEMSEGILRSLVNGVTKHEWRNPLLKELIKWDRRFVDPKCGGCYPCVLNENEHVLPFQPEIMHFSSETKEVLAANQIKLDAGNIRPAHRVLVALRESVMRRATLSSTFQNNLHQTLQEKFAPFAVLFSGGLDSMILAALLDQCLNQEYAIDLLNVSFDGSLAPDRISARTGLKELQNIAPSRRWRLVEIDANLSSLASETKHVISLINPARTYMDLNIGISLWLAAGGEGFVDGETCNPVEGSHRYKYKSTARILLVGSGADEQCAGYGRHRTKYRNGGWASLQEEMRLDMQRIWIRNMGRDDRLLSDHGKEARFPFLDEDVVKTLLEIPLWEIAELNEPVGQGDKKILREFGSRIARESNKMHFGSNRAANQASAGTVVINKPPS</sequence>
<dbReference type="SUPFAM" id="SSF56235">
    <property type="entry name" value="N-terminal nucleophile aminohydrolases (Ntn hydrolases)"/>
    <property type="match status" value="1"/>
</dbReference>
<dbReference type="PANTHER" id="PTHR45937:SF1">
    <property type="entry name" value="ASPARAGINE SYNTHETASE DOMAIN-CONTAINING PROTEIN 1"/>
    <property type="match status" value="1"/>
</dbReference>
<dbReference type="SUPFAM" id="SSF52402">
    <property type="entry name" value="Adenine nucleotide alpha hydrolases-like"/>
    <property type="match status" value="1"/>
</dbReference>
<dbReference type="Proteomes" id="UP000652761">
    <property type="component" value="Unassembled WGS sequence"/>
</dbReference>
<comment type="caution">
    <text evidence="6">The sequence shown here is derived from an EMBL/GenBank/DDBJ whole genome shotgun (WGS) entry which is preliminary data.</text>
</comment>
<keyword evidence="2" id="KW-0061">Asparagine biosynthesis</keyword>
<proteinExistence type="predicted"/>
<dbReference type="InterPro" id="IPR014729">
    <property type="entry name" value="Rossmann-like_a/b/a_fold"/>
</dbReference>
<name>A0A843TPE3_COLES</name>
<dbReference type="OrthoDB" id="10252281at2759"/>
<dbReference type="InterPro" id="IPR017932">
    <property type="entry name" value="GATase_2_dom"/>
</dbReference>
<dbReference type="InterPro" id="IPR001962">
    <property type="entry name" value="Asn_synthase"/>
</dbReference>
<evidence type="ECO:0000313" key="7">
    <source>
        <dbReference type="Proteomes" id="UP000652761"/>
    </source>
</evidence>
<dbReference type="PANTHER" id="PTHR45937">
    <property type="entry name" value="ASPARAGINE SYNTHETASE DOMAIN-CONTAINING PROTEIN 1"/>
    <property type="match status" value="1"/>
</dbReference>
<feature type="region of interest" description="Disordered" evidence="4">
    <location>
        <begin position="702"/>
        <end position="724"/>
    </location>
</feature>
<dbReference type="InterPro" id="IPR051857">
    <property type="entry name" value="Asn_synthetase_domain"/>
</dbReference>
<dbReference type="InterPro" id="IPR029055">
    <property type="entry name" value="Ntn_hydrolases_N"/>
</dbReference>
<keyword evidence="1" id="KW-0028">Amino-acid biosynthesis</keyword>
<dbReference type="PROSITE" id="PS51278">
    <property type="entry name" value="GATASE_TYPE_2"/>
    <property type="match status" value="1"/>
</dbReference>
<keyword evidence="7" id="KW-1185">Reference proteome</keyword>
<dbReference type="Gene3D" id="3.60.20.10">
    <property type="entry name" value="Glutamine Phosphoribosylpyrophosphate, subunit 1, domain 1"/>
    <property type="match status" value="1"/>
</dbReference>